<evidence type="ECO:0000313" key="1">
    <source>
        <dbReference type="EMBL" id="HGS21275.1"/>
    </source>
</evidence>
<protein>
    <submittedName>
        <fullName evidence="1">Uncharacterized protein</fullName>
    </submittedName>
</protein>
<comment type="caution">
    <text evidence="1">The sequence shown here is derived from an EMBL/GenBank/DDBJ whole genome shotgun (WGS) entry which is preliminary data.</text>
</comment>
<sequence length="75" mass="8683">MDEKQLSSIVEQYSRNGIELAGEIKITRIPDWKSVFIENIGEAGRAIFMTEYKVDGKTYWAGFSTRSQTVYVSWR</sequence>
<proteinExistence type="predicted"/>
<dbReference type="EMBL" id="DSYK01000275">
    <property type="protein sequence ID" value="HGS21275.1"/>
    <property type="molecule type" value="Genomic_DNA"/>
</dbReference>
<organism evidence="1">
    <name type="scientific">Anaerolinea thermolimosa</name>
    <dbReference type="NCBI Taxonomy" id="229919"/>
    <lineage>
        <taxon>Bacteria</taxon>
        <taxon>Bacillati</taxon>
        <taxon>Chloroflexota</taxon>
        <taxon>Anaerolineae</taxon>
        <taxon>Anaerolineales</taxon>
        <taxon>Anaerolineaceae</taxon>
        <taxon>Anaerolinea</taxon>
    </lineage>
</organism>
<dbReference type="AlphaFoldDB" id="A0A7C4KGJ7"/>
<reference evidence="1" key="1">
    <citation type="journal article" date="2020" name="mSystems">
        <title>Genome- and Community-Level Interaction Insights into Carbon Utilization and Element Cycling Functions of Hydrothermarchaeota in Hydrothermal Sediment.</title>
        <authorList>
            <person name="Zhou Z."/>
            <person name="Liu Y."/>
            <person name="Xu W."/>
            <person name="Pan J."/>
            <person name="Luo Z.H."/>
            <person name="Li M."/>
        </authorList>
    </citation>
    <scope>NUCLEOTIDE SEQUENCE [LARGE SCALE GENOMIC DNA]</scope>
    <source>
        <strain evidence="1">SpSt-573</strain>
    </source>
</reference>
<gene>
    <name evidence="1" type="ORF">ENT37_05330</name>
</gene>
<accession>A0A7C4KGJ7</accession>
<name>A0A7C4KGJ7_9CHLR</name>